<dbReference type="PROSITE" id="PS51257">
    <property type="entry name" value="PROKAR_LIPOPROTEIN"/>
    <property type="match status" value="1"/>
</dbReference>
<dbReference type="STRING" id="1238425.J07HQW2_03443"/>
<dbReference type="AlphaFoldDB" id="U1N274"/>
<evidence type="ECO:0000313" key="2">
    <source>
        <dbReference type="EMBL" id="ERG96959.1"/>
    </source>
</evidence>
<gene>
    <name evidence="2" type="ORF">J07HQW2_03443</name>
</gene>
<accession>U1N274</accession>
<protein>
    <submittedName>
        <fullName evidence="2">Putative CoA-binding protein</fullName>
    </submittedName>
</protein>
<organism evidence="2 3">
    <name type="scientific">Haloquadratum walsbyi J07HQW2</name>
    <dbReference type="NCBI Taxonomy" id="1238425"/>
    <lineage>
        <taxon>Archaea</taxon>
        <taxon>Methanobacteriati</taxon>
        <taxon>Methanobacteriota</taxon>
        <taxon>Stenosarchaea group</taxon>
        <taxon>Halobacteria</taxon>
        <taxon>Halobacteriales</taxon>
        <taxon>Haloferacaceae</taxon>
        <taxon>Haloquadratum</taxon>
    </lineage>
</organism>
<dbReference type="Pfam" id="PF13380">
    <property type="entry name" value="CoA_binding_2"/>
    <property type="match status" value="1"/>
</dbReference>
<dbReference type="InterPro" id="IPR003781">
    <property type="entry name" value="CoA-bd"/>
</dbReference>
<dbReference type="RefSeq" id="WP_021056421.1">
    <property type="nucleotide sequence ID" value="NZ_KE356561.1"/>
</dbReference>
<dbReference type="Gene3D" id="3.40.50.720">
    <property type="entry name" value="NAD(P)-binding Rossmann-like Domain"/>
    <property type="match status" value="1"/>
</dbReference>
<feature type="domain" description="CoA-binding" evidence="1">
    <location>
        <begin position="14"/>
        <end position="113"/>
    </location>
</feature>
<dbReference type="InterPro" id="IPR036291">
    <property type="entry name" value="NAD(P)-bd_dom_sf"/>
</dbReference>
<dbReference type="Proteomes" id="UP000030710">
    <property type="component" value="Unassembled WGS sequence"/>
</dbReference>
<dbReference type="PANTHER" id="PTHR33303:SF2">
    <property type="entry name" value="COA-BINDING DOMAIN-CONTAINING PROTEIN"/>
    <property type="match status" value="1"/>
</dbReference>
<evidence type="ECO:0000259" key="1">
    <source>
        <dbReference type="SMART" id="SM00881"/>
    </source>
</evidence>
<dbReference type="PANTHER" id="PTHR33303">
    <property type="entry name" value="CYTOPLASMIC PROTEIN-RELATED"/>
    <property type="match status" value="1"/>
</dbReference>
<dbReference type="HOGENOM" id="CLU_112567_0_1_2"/>
<evidence type="ECO:0000313" key="3">
    <source>
        <dbReference type="Proteomes" id="UP000030710"/>
    </source>
</evidence>
<reference evidence="2 3" key="1">
    <citation type="journal article" date="2013" name="PLoS ONE">
        <title>Assembly-driven community genomics of a hypersaline microbial ecosystem.</title>
        <authorList>
            <person name="Podell S."/>
            <person name="Ugalde J.A."/>
            <person name="Narasingarao P."/>
            <person name="Banfield J.F."/>
            <person name="Heidelberg K.B."/>
            <person name="Allen E.E."/>
        </authorList>
    </citation>
    <scope>NUCLEOTIDE SEQUENCE [LARGE SCALE GENOMIC DNA]</scope>
    <source>
        <strain evidence="3">J07HQW2</strain>
    </source>
</reference>
<dbReference type="EMBL" id="KE356561">
    <property type="protein sequence ID" value="ERG96959.1"/>
    <property type="molecule type" value="Genomic_DNA"/>
</dbReference>
<sequence length="144" mass="15866">MTIKEDSPSVIERALTATTIAVIGCSTTPGKPAHDVPKYLIRHGYDIMPINPFAEQIFDTTAYDSLTAVPDDDIIDIVNIFRPSEEVPEIIESVIERHDRVGDAEIVWLQRGIRDDTAASNATEAGIDVVQDRCLKVAHSTHRA</sequence>
<proteinExistence type="predicted"/>
<dbReference type="SUPFAM" id="SSF51735">
    <property type="entry name" value="NAD(P)-binding Rossmann-fold domains"/>
    <property type="match status" value="1"/>
</dbReference>
<name>U1N274_9EURY</name>
<dbReference type="SMART" id="SM00881">
    <property type="entry name" value="CoA_binding"/>
    <property type="match status" value="1"/>
</dbReference>
<dbReference type="eggNOG" id="arCOG04227">
    <property type="taxonomic scope" value="Archaea"/>
</dbReference>